<keyword evidence="4" id="KW-0560">Oxidoreductase</keyword>
<keyword evidence="5" id="KW-0408">Iron</keyword>
<evidence type="ECO:0000256" key="5">
    <source>
        <dbReference type="ARBA" id="ARBA00023004"/>
    </source>
</evidence>
<dbReference type="OrthoDB" id="6161883at2759"/>
<sequence length="103" mass="11640">MVLATTPVLIAIAISLLAYLLLKWLQDPLRKIPGPRGLPFIGNTLSVESTRLHMILYDWAEKYGDIMKISLFNTPMVVVNSTELAYDVLVKTGKSYYFYDVLS</sequence>
<evidence type="ECO:0008006" key="10">
    <source>
        <dbReference type="Google" id="ProtNLM"/>
    </source>
</evidence>
<evidence type="ECO:0000313" key="8">
    <source>
        <dbReference type="EMBL" id="KAF6034556.1"/>
    </source>
</evidence>
<dbReference type="Gene3D" id="1.10.630.10">
    <property type="entry name" value="Cytochrome P450"/>
    <property type="match status" value="1"/>
</dbReference>
<accession>A0A7J7KAH5</accession>
<dbReference type="PANTHER" id="PTHR24289">
    <property type="entry name" value="STEROID 17-ALPHA-HYDROXYLASE/17,20 LYASE"/>
    <property type="match status" value="1"/>
</dbReference>
<keyword evidence="7" id="KW-0472">Membrane</keyword>
<dbReference type="GO" id="GO:0020037">
    <property type="term" value="F:heme binding"/>
    <property type="evidence" value="ECO:0007669"/>
    <property type="project" value="InterPro"/>
</dbReference>
<evidence type="ECO:0000256" key="6">
    <source>
        <dbReference type="ARBA" id="ARBA00023033"/>
    </source>
</evidence>
<keyword evidence="6" id="KW-0503">Monooxygenase</keyword>
<dbReference type="EMBL" id="VXIV02001046">
    <property type="protein sequence ID" value="KAF6034556.1"/>
    <property type="molecule type" value="Genomic_DNA"/>
</dbReference>
<gene>
    <name evidence="8" type="ORF">EB796_007133</name>
</gene>
<dbReference type="GO" id="GO:0016705">
    <property type="term" value="F:oxidoreductase activity, acting on paired donors, with incorporation or reduction of molecular oxygen"/>
    <property type="evidence" value="ECO:0007669"/>
    <property type="project" value="InterPro"/>
</dbReference>
<protein>
    <recommendedName>
        <fullName evidence="10">CYP3A4</fullName>
    </recommendedName>
</protein>
<evidence type="ECO:0000256" key="4">
    <source>
        <dbReference type="ARBA" id="ARBA00023002"/>
    </source>
</evidence>
<dbReference type="Pfam" id="PF00067">
    <property type="entry name" value="p450"/>
    <property type="match status" value="1"/>
</dbReference>
<keyword evidence="2" id="KW-0349">Heme</keyword>
<evidence type="ECO:0000256" key="2">
    <source>
        <dbReference type="ARBA" id="ARBA00022617"/>
    </source>
</evidence>
<proteinExistence type="inferred from homology"/>
<comment type="caution">
    <text evidence="8">The sequence shown here is derived from an EMBL/GenBank/DDBJ whole genome shotgun (WGS) entry which is preliminary data.</text>
</comment>
<dbReference type="SUPFAM" id="SSF48264">
    <property type="entry name" value="Cytochrome P450"/>
    <property type="match status" value="1"/>
</dbReference>
<dbReference type="Proteomes" id="UP000593567">
    <property type="component" value="Unassembled WGS sequence"/>
</dbReference>
<dbReference type="InterPro" id="IPR001128">
    <property type="entry name" value="Cyt_P450"/>
</dbReference>
<dbReference type="PANTHER" id="PTHR24289:SF1">
    <property type="entry name" value="STEROID 17-ALPHA-HYDROXYLASE_17,20 LYASE"/>
    <property type="match status" value="1"/>
</dbReference>
<organism evidence="8 9">
    <name type="scientific">Bugula neritina</name>
    <name type="common">Brown bryozoan</name>
    <name type="synonym">Sertularia neritina</name>
    <dbReference type="NCBI Taxonomy" id="10212"/>
    <lineage>
        <taxon>Eukaryota</taxon>
        <taxon>Metazoa</taxon>
        <taxon>Spiralia</taxon>
        <taxon>Lophotrochozoa</taxon>
        <taxon>Bryozoa</taxon>
        <taxon>Gymnolaemata</taxon>
        <taxon>Cheilostomatida</taxon>
        <taxon>Flustrina</taxon>
        <taxon>Buguloidea</taxon>
        <taxon>Bugulidae</taxon>
        <taxon>Bugula</taxon>
    </lineage>
</organism>
<dbReference type="GO" id="GO:0004497">
    <property type="term" value="F:monooxygenase activity"/>
    <property type="evidence" value="ECO:0007669"/>
    <property type="project" value="UniProtKB-KW"/>
</dbReference>
<dbReference type="GO" id="GO:0005506">
    <property type="term" value="F:iron ion binding"/>
    <property type="evidence" value="ECO:0007669"/>
    <property type="project" value="InterPro"/>
</dbReference>
<feature type="transmembrane region" description="Helical" evidence="7">
    <location>
        <begin position="6"/>
        <end position="22"/>
    </location>
</feature>
<reference evidence="8" key="1">
    <citation type="submission" date="2020-06" db="EMBL/GenBank/DDBJ databases">
        <title>Draft genome of Bugula neritina, a colonial animal packing powerful symbionts and potential medicines.</title>
        <authorList>
            <person name="Rayko M."/>
        </authorList>
    </citation>
    <scope>NUCLEOTIDE SEQUENCE [LARGE SCALE GENOMIC DNA]</scope>
    <source>
        <strain evidence="8">Kwan_BN1</strain>
    </source>
</reference>
<keyword evidence="3" id="KW-0479">Metal-binding</keyword>
<keyword evidence="7" id="KW-1133">Transmembrane helix</keyword>
<evidence type="ECO:0000256" key="1">
    <source>
        <dbReference type="ARBA" id="ARBA00010617"/>
    </source>
</evidence>
<evidence type="ECO:0000256" key="7">
    <source>
        <dbReference type="SAM" id="Phobius"/>
    </source>
</evidence>
<keyword evidence="9" id="KW-1185">Reference proteome</keyword>
<dbReference type="InterPro" id="IPR036396">
    <property type="entry name" value="Cyt_P450_sf"/>
</dbReference>
<evidence type="ECO:0000256" key="3">
    <source>
        <dbReference type="ARBA" id="ARBA00022723"/>
    </source>
</evidence>
<keyword evidence="7" id="KW-0812">Transmembrane</keyword>
<comment type="similarity">
    <text evidence="1">Belongs to the cytochrome P450 family.</text>
</comment>
<name>A0A7J7KAH5_BUGNE</name>
<dbReference type="AlphaFoldDB" id="A0A7J7KAH5"/>
<evidence type="ECO:0000313" key="9">
    <source>
        <dbReference type="Proteomes" id="UP000593567"/>
    </source>
</evidence>